<gene>
    <name evidence="4" type="ORF">SAMN02982989_0060</name>
</gene>
<dbReference type="Gene3D" id="3.40.50.720">
    <property type="entry name" value="NAD(P)-binding Rossmann-like Domain"/>
    <property type="match status" value="1"/>
</dbReference>
<evidence type="ECO:0000313" key="5">
    <source>
        <dbReference type="Proteomes" id="UP000192903"/>
    </source>
</evidence>
<dbReference type="InterPro" id="IPR050463">
    <property type="entry name" value="Gfo/Idh/MocA_oxidrdct_glycsds"/>
</dbReference>
<dbReference type="STRING" id="464029.SAMN02982989_0060"/>
<reference evidence="5" key="1">
    <citation type="submission" date="2017-04" db="EMBL/GenBank/DDBJ databases">
        <authorList>
            <person name="Varghese N."/>
            <person name="Submissions S."/>
        </authorList>
    </citation>
    <scope>NUCLEOTIDE SEQUENCE [LARGE SCALE GENOMIC DNA]</scope>
    <source>
        <strain evidence="5">B4P</strain>
    </source>
</reference>
<name>A0A1X7DX13_9HYPH</name>
<dbReference type="PANTHER" id="PTHR43818">
    <property type="entry name" value="BCDNA.GH03377"/>
    <property type="match status" value="1"/>
</dbReference>
<evidence type="ECO:0000259" key="2">
    <source>
        <dbReference type="Pfam" id="PF01408"/>
    </source>
</evidence>
<dbReference type="EMBL" id="FXAF01000004">
    <property type="protein sequence ID" value="SMF23332.1"/>
    <property type="molecule type" value="Genomic_DNA"/>
</dbReference>
<dbReference type="Pfam" id="PF22725">
    <property type="entry name" value="GFO_IDH_MocA_C3"/>
    <property type="match status" value="1"/>
</dbReference>
<dbReference type="Gene3D" id="3.30.360.10">
    <property type="entry name" value="Dihydrodipicolinate Reductase, domain 2"/>
    <property type="match status" value="1"/>
</dbReference>
<accession>A0A1X7DX13</accession>
<dbReference type="Proteomes" id="UP000192903">
    <property type="component" value="Unassembled WGS sequence"/>
</dbReference>
<dbReference type="GO" id="GO:0000166">
    <property type="term" value="F:nucleotide binding"/>
    <property type="evidence" value="ECO:0007669"/>
    <property type="project" value="InterPro"/>
</dbReference>
<dbReference type="AlphaFoldDB" id="A0A1X7DX13"/>
<evidence type="ECO:0000313" key="4">
    <source>
        <dbReference type="EMBL" id="SMF23332.1"/>
    </source>
</evidence>
<organism evidence="4 5">
    <name type="scientific">Xaviernesmea oryzae</name>
    <dbReference type="NCBI Taxonomy" id="464029"/>
    <lineage>
        <taxon>Bacteria</taxon>
        <taxon>Pseudomonadati</taxon>
        <taxon>Pseudomonadota</taxon>
        <taxon>Alphaproteobacteria</taxon>
        <taxon>Hyphomicrobiales</taxon>
        <taxon>Rhizobiaceae</taxon>
        <taxon>Rhizobium/Agrobacterium group</taxon>
        <taxon>Xaviernesmea</taxon>
    </lineage>
</organism>
<dbReference type="PANTHER" id="PTHR43818:SF11">
    <property type="entry name" value="BCDNA.GH03377"/>
    <property type="match status" value="1"/>
</dbReference>
<dbReference type="InterPro" id="IPR000683">
    <property type="entry name" value="Gfo/Idh/MocA-like_OxRdtase_N"/>
</dbReference>
<sequence>MQSDMILRVGVVGSGNISAAYMRNSALFSGAVITACSDLVQENARRRAEEFGLRAMSVDALLSDPEIDLVLNLTVPAAHFDVSLSALSAGKHVFTEKPLATTFGDGKRLVEEAEKRNLLIGSAPDTFLGAAGRRARALIDEGMIGRPVAGTAFMLGRGMEHWHQAPQFYYQRGAGPMFDMGPYYLTMLVNLLGPIARVQAVATKGQEERLISAEGPFKNTRFPVETPTTLLTLLEFRSGAVVTFGASWDVFRHSNHPIELHGTAGSLRLPDPDTFGGTVSLSRMGEDWIDFPSDSEPFGAINFPFATPRKANYRFLGIAELADALREGRQPRASGRLALHVLDAMEGILTSSEQRASVGIESMVERPEFLVTEYAAALCRP</sequence>
<protein>
    <submittedName>
        <fullName evidence="4">Predicted dehydrogenase</fullName>
    </submittedName>
</protein>
<dbReference type="SUPFAM" id="SSF51735">
    <property type="entry name" value="NAD(P)-binding Rossmann-fold domains"/>
    <property type="match status" value="1"/>
</dbReference>
<dbReference type="SUPFAM" id="SSF55347">
    <property type="entry name" value="Glyceraldehyde-3-phosphate dehydrogenase-like, C-terminal domain"/>
    <property type="match status" value="1"/>
</dbReference>
<dbReference type="InterPro" id="IPR055170">
    <property type="entry name" value="GFO_IDH_MocA-like_dom"/>
</dbReference>
<feature type="domain" description="GFO/IDH/MocA-like oxidoreductase" evidence="3">
    <location>
        <begin position="133"/>
        <end position="268"/>
    </location>
</feature>
<keyword evidence="1" id="KW-0560">Oxidoreductase</keyword>
<dbReference type="InterPro" id="IPR036291">
    <property type="entry name" value="NAD(P)-bd_dom_sf"/>
</dbReference>
<dbReference type="OrthoDB" id="9776544at2"/>
<evidence type="ECO:0000256" key="1">
    <source>
        <dbReference type="ARBA" id="ARBA00023002"/>
    </source>
</evidence>
<proteinExistence type="predicted"/>
<feature type="domain" description="Gfo/Idh/MocA-like oxidoreductase N-terminal" evidence="2">
    <location>
        <begin position="7"/>
        <end position="119"/>
    </location>
</feature>
<keyword evidence="5" id="KW-1185">Reference proteome</keyword>
<dbReference type="GO" id="GO:0016491">
    <property type="term" value="F:oxidoreductase activity"/>
    <property type="evidence" value="ECO:0007669"/>
    <property type="project" value="UniProtKB-KW"/>
</dbReference>
<dbReference type="Pfam" id="PF01408">
    <property type="entry name" value="GFO_IDH_MocA"/>
    <property type="match status" value="1"/>
</dbReference>
<evidence type="ECO:0000259" key="3">
    <source>
        <dbReference type="Pfam" id="PF22725"/>
    </source>
</evidence>